<dbReference type="GeneID" id="79271624"/>
<dbReference type="Pfam" id="PF24370">
    <property type="entry name" value="DUF7526"/>
    <property type="match status" value="1"/>
</dbReference>
<proteinExistence type="predicted"/>
<keyword evidence="2" id="KW-1185">Reference proteome</keyword>
<dbReference type="AlphaFoldDB" id="A0ABD5X5A1"/>
<comment type="caution">
    <text evidence="1">The sequence shown here is derived from an EMBL/GenBank/DDBJ whole genome shotgun (WGS) entry which is preliminary data.</text>
</comment>
<dbReference type="InterPro" id="IPR055948">
    <property type="entry name" value="DUF7526"/>
</dbReference>
<dbReference type="Proteomes" id="UP001596388">
    <property type="component" value="Unassembled WGS sequence"/>
</dbReference>
<organism evidence="1 2">
    <name type="scientific">Halobaculum marinum</name>
    <dbReference type="NCBI Taxonomy" id="3031996"/>
    <lineage>
        <taxon>Archaea</taxon>
        <taxon>Methanobacteriati</taxon>
        <taxon>Methanobacteriota</taxon>
        <taxon>Stenosarchaea group</taxon>
        <taxon>Halobacteria</taxon>
        <taxon>Halobacteriales</taxon>
        <taxon>Haloferacaceae</taxon>
        <taxon>Halobaculum</taxon>
    </lineage>
</organism>
<gene>
    <name evidence="1" type="ORF">ACFQKD_16910</name>
</gene>
<protein>
    <submittedName>
        <fullName evidence="1">Uncharacterized protein</fullName>
    </submittedName>
</protein>
<name>A0ABD5X5A1_9EURY</name>
<dbReference type="RefSeq" id="WP_276239455.1">
    <property type="nucleotide sequence ID" value="NZ_CP119990.1"/>
</dbReference>
<evidence type="ECO:0000313" key="1">
    <source>
        <dbReference type="EMBL" id="MFC7098989.1"/>
    </source>
</evidence>
<accession>A0ABD5X5A1</accession>
<dbReference type="EMBL" id="JBHTAG010000004">
    <property type="protein sequence ID" value="MFC7098989.1"/>
    <property type="molecule type" value="Genomic_DNA"/>
</dbReference>
<sequence>MPRELRVEVLHVVGPDEDDEGLVPELREVAASRYVLVCRAGGRPSWLDRIRAFVRRDPIEAVTVVADEAAEEGEELSLTVDETAIDGVYETVARD</sequence>
<evidence type="ECO:0000313" key="2">
    <source>
        <dbReference type="Proteomes" id="UP001596388"/>
    </source>
</evidence>
<reference evidence="1 2" key="1">
    <citation type="journal article" date="2019" name="Int. J. Syst. Evol. Microbiol.">
        <title>The Global Catalogue of Microorganisms (GCM) 10K type strain sequencing project: providing services to taxonomists for standard genome sequencing and annotation.</title>
        <authorList>
            <consortium name="The Broad Institute Genomics Platform"/>
            <consortium name="The Broad Institute Genome Sequencing Center for Infectious Disease"/>
            <person name="Wu L."/>
            <person name="Ma J."/>
        </authorList>
    </citation>
    <scope>NUCLEOTIDE SEQUENCE [LARGE SCALE GENOMIC DNA]</scope>
    <source>
        <strain evidence="1 2">DT55</strain>
    </source>
</reference>